<comment type="similarity">
    <text evidence="1">Belongs to the metallo-beta-lactamase superfamily. Class-B beta-lactamase family.</text>
</comment>
<sequence length="320" mass="34170">MPGTSRREALALGFAAAAMPMLAGGARAAVLKYTLNPVAIAPGVWTIYGLPEPITSKNGGAIANITIFDTSEGAVLIDAGPSHRYGEALKAKATELTGKPVVRVYLTHYHTDHVLGATAFESGTVSAGKTLTADLKKVGNDLTNAMYRVAGDWMRGTDIPTPGREAAEGVETVGERRFRLLPLAGHTSEDLCLYEESTGLLFPGDLVFLDRAATTPDARIDTWRTSLKTLGGIDHKLLVPGHGPVEAGTRGIAQTGRWLDTVEAQINDGFERGLDITELMAVPLPSWTDGIAVAKYEYARSVMHLMPGLEVARLPRLTRV</sequence>
<dbReference type="NCBIfam" id="TIGR04558">
    <property type="entry name" value="SoxH_rel_PQQ_1"/>
    <property type="match status" value="1"/>
</dbReference>
<dbReference type="SUPFAM" id="SSF56281">
    <property type="entry name" value="Metallo-hydrolase/oxidoreductase"/>
    <property type="match status" value="1"/>
</dbReference>
<evidence type="ECO:0000256" key="2">
    <source>
        <dbReference type="SAM" id="SignalP"/>
    </source>
</evidence>
<reference evidence="4 5" key="1">
    <citation type="submission" date="2019-07" db="EMBL/GenBank/DDBJ databases">
        <title>Whole genome shotgun sequence of Methylobacterium haplocladii NBRC 107714.</title>
        <authorList>
            <person name="Hosoyama A."/>
            <person name="Uohara A."/>
            <person name="Ohji S."/>
            <person name="Ichikawa N."/>
        </authorList>
    </citation>
    <scope>NUCLEOTIDE SEQUENCE [LARGE SCALE GENOMIC DNA]</scope>
    <source>
        <strain evidence="4 5">NBRC 107714</strain>
    </source>
</reference>
<dbReference type="GO" id="GO:0017001">
    <property type="term" value="P:antibiotic catabolic process"/>
    <property type="evidence" value="ECO:0007669"/>
    <property type="project" value="UniProtKB-ARBA"/>
</dbReference>
<dbReference type="InterPro" id="IPR036866">
    <property type="entry name" value="RibonucZ/Hydroxyglut_hydro"/>
</dbReference>
<dbReference type="PROSITE" id="PS51318">
    <property type="entry name" value="TAT"/>
    <property type="match status" value="1"/>
</dbReference>
<feature type="domain" description="Metallo-beta-lactamase" evidence="3">
    <location>
        <begin position="62"/>
        <end position="242"/>
    </location>
</feature>
<evidence type="ECO:0000313" key="4">
    <source>
        <dbReference type="EMBL" id="GEP00866.1"/>
    </source>
</evidence>
<name>A0A512IT71_9HYPH</name>
<gene>
    <name evidence="4" type="ORF">MHA02_32530</name>
</gene>
<dbReference type="AlphaFoldDB" id="A0A512IT71"/>
<dbReference type="OrthoDB" id="9815874at2"/>
<keyword evidence="5" id="KW-1185">Reference proteome</keyword>
<organism evidence="4 5">
    <name type="scientific">Methylobacterium haplocladii</name>
    <dbReference type="NCBI Taxonomy" id="1176176"/>
    <lineage>
        <taxon>Bacteria</taxon>
        <taxon>Pseudomonadati</taxon>
        <taxon>Pseudomonadota</taxon>
        <taxon>Alphaproteobacteria</taxon>
        <taxon>Hyphomicrobiales</taxon>
        <taxon>Methylobacteriaceae</taxon>
        <taxon>Methylobacterium</taxon>
    </lineage>
</organism>
<dbReference type="Gene3D" id="3.60.15.10">
    <property type="entry name" value="Ribonuclease Z/Hydroxyacylglutathione hydrolase-like"/>
    <property type="match status" value="1"/>
</dbReference>
<dbReference type="CDD" id="cd16282">
    <property type="entry name" value="metallo-hydrolase-like_MBL-fold"/>
    <property type="match status" value="1"/>
</dbReference>
<dbReference type="InterPro" id="IPR030811">
    <property type="entry name" value="SoxH-rel_PQQ_1"/>
</dbReference>
<dbReference type="InterPro" id="IPR050855">
    <property type="entry name" value="NDM-1-like"/>
</dbReference>
<feature type="signal peptide" evidence="2">
    <location>
        <begin position="1"/>
        <end position="28"/>
    </location>
</feature>
<dbReference type="InterPro" id="IPR001279">
    <property type="entry name" value="Metallo-B-lactamas"/>
</dbReference>
<evidence type="ECO:0000259" key="3">
    <source>
        <dbReference type="SMART" id="SM00849"/>
    </source>
</evidence>
<proteinExistence type="inferred from homology"/>
<evidence type="ECO:0000313" key="5">
    <source>
        <dbReference type="Proteomes" id="UP000321258"/>
    </source>
</evidence>
<dbReference type="PANTHER" id="PTHR42951:SF4">
    <property type="entry name" value="ACYL-COENZYME A THIOESTERASE MBLAC2"/>
    <property type="match status" value="1"/>
</dbReference>
<dbReference type="PANTHER" id="PTHR42951">
    <property type="entry name" value="METALLO-BETA-LACTAMASE DOMAIN-CONTAINING"/>
    <property type="match status" value="1"/>
</dbReference>
<evidence type="ECO:0000256" key="1">
    <source>
        <dbReference type="ARBA" id="ARBA00005250"/>
    </source>
</evidence>
<dbReference type="InterPro" id="IPR006311">
    <property type="entry name" value="TAT_signal"/>
</dbReference>
<keyword evidence="2" id="KW-0732">Signal</keyword>
<accession>A0A512IT71</accession>
<dbReference type="Pfam" id="PF00753">
    <property type="entry name" value="Lactamase_B"/>
    <property type="match status" value="1"/>
</dbReference>
<comment type="caution">
    <text evidence="4">The sequence shown here is derived from an EMBL/GenBank/DDBJ whole genome shotgun (WGS) entry which is preliminary data.</text>
</comment>
<feature type="chain" id="PRO_5021841277" description="Metallo-beta-lactamase domain-containing protein" evidence="2">
    <location>
        <begin position="29"/>
        <end position="320"/>
    </location>
</feature>
<dbReference type="Proteomes" id="UP000321258">
    <property type="component" value="Unassembled WGS sequence"/>
</dbReference>
<protein>
    <recommendedName>
        <fullName evidence="3">Metallo-beta-lactamase domain-containing protein</fullName>
    </recommendedName>
</protein>
<dbReference type="SMART" id="SM00849">
    <property type="entry name" value="Lactamase_B"/>
    <property type="match status" value="1"/>
</dbReference>
<dbReference type="EMBL" id="BJZT01000036">
    <property type="protein sequence ID" value="GEP00866.1"/>
    <property type="molecule type" value="Genomic_DNA"/>
</dbReference>